<keyword evidence="2 6" id="KW-0349">Heme</keyword>
<dbReference type="GO" id="GO:0020037">
    <property type="term" value="F:heme binding"/>
    <property type="evidence" value="ECO:0007669"/>
    <property type="project" value="InterPro"/>
</dbReference>
<accession>A0A380GL60</accession>
<dbReference type="EC" id="1.11.2.4" evidence="7"/>
<dbReference type="GO" id="GO:0004601">
    <property type="term" value="F:peroxidase activity"/>
    <property type="evidence" value="ECO:0007669"/>
    <property type="project" value="UniProtKB-KW"/>
</dbReference>
<sequence>MLYINLLGNLDINNELLEKVVAVEILNLLRPMVAVSVWVANIGIGMHQFPEAAKQLQNGGNQYIEMFLQETRRYYPFFPFAVARVQKDFEYEGFKLKKDTLTLLDLYGTNRHPKDWSQPETFLPERFINWKQTPFNFIPQGGGNYDFGHRCAGEFVTMSMMKATIHYLIKYISYDVPEQNFDFNFNFNFNDIPAVPSDGFTINNIHYL</sequence>
<dbReference type="InterPro" id="IPR050705">
    <property type="entry name" value="Cytochrome_P450_3A"/>
</dbReference>
<dbReference type="Pfam" id="PF00067">
    <property type="entry name" value="p450"/>
    <property type="match status" value="1"/>
</dbReference>
<dbReference type="AlphaFoldDB" id="A0A380GL60"/>
<dbReference type="EMBL" id="UHDS01000001">
    <property type="protein sequence ID" value="SUM55181.1"/>
    <property type="molecule type" value="Genomic_DNA"/>
</dbReference>
<keyword evidence="3 6" id="KW-0479">Metal-binding</keyword>
<protein>
    <submittedName>
        <fullName evidence="7">Fatty acid beta-hydroxylase</fullName>
        <ecNumber evidence="7">1.11.2.4</ecNumber>
        <ecNumber evidence="7">1.14.-.-</ecNumber>
    </submittedName>
</protein>
<dbReference type="InterPro" id="IPR036396">
    <property type="entry name" value="Cyt_P450_sf"/>
</dbReference>
<dbReference type="GO" id="GO:0016705">
    <property type="term" value="F:oxidoreductase activity, acting on paired donors, with incorporation or reduction of molecular oxygen"/>
    <property type="evidence" value="ECO:0007669"/>
    <property type="project" value="InterPro"/>
</dbReference>
<evidence type="ECO:0000256" key="6">
    <source>
        <dbReference type="PIRSR" id="PIRSR602401-1"/>
    </source>
</evidence>
<proteinExistence type="inferred from homology"/>
<dbReference type="GO" id="GO:0005506">
    <property type="term" value="F:iron ion binding"/>
    <property type="evidence" value="ECO:0007669"/>
    <property type="project" value="InterPro"/>
</dbReference>
<evidence type="ECO:0000313" key="7">
    <source>
        <dbReference type="EMBL" id="SUM55181.1"/>
    </source>
</evidence>
<keyword evidence="4 7" id="KW-0560">Oxidoreductase</keyword>
<dbReference type="SUPFAM" id="SSF48264">
    <property type="entry name" value="Cytochrome P450"/>
    <property type="match status" value="1"/>
</dbReference>
<dbReference type="Proteomes" id="UP000254412">
    <property type="component" value="Unassembled WGS sequence"/>
</dbReference>
<dbReference type="PRINTS" id="PR00463">
    <property type="entry name" value="EP450I"/>
</dbReference>
<dbReference type="GO" id="GO:0004497">
    <property type="term" value="F:monooxygenase activity"/>
    <property type="evidence" value="ECO:0007669"/>
    <property type="project" value="InterPro"/>
</dbReference>
<comment type="similarity">
    <text evidence="1">Belongs to the cytochrome P450 family.</text>
</comment>
<evidence type="ECO:0000256" key="4">
    <source>
        <dbReference type="ARBA" id="ARBA00023002"/>
    </source>
</evidence>
<dbReference type="PANTHER" id="PTHR24302">
    <property type="entry name" value="CYTOCHROME P450 FAMILY 3"/>
    <property type="match status" value="1"/>
</dbReference>
<evidence type="ECO:0000256" key="3">
    <source>
        <dbReference type="ARBA" id="ARBA00022723"/>
    </source>
</evidence>
<dbReference type="InterPro" id="IPR002401">
    <property type="entry name" value="Cyt_P450_E_grp-I"/>
</dbReference>
<evidence type="ECO:0000256" key="5">
    <source>
        <dbReference type="ARBA" id="ARBA00023004"/>
    </source>
</evidence>
<evidence type="ECO:0000256" key="1">
    <source>
        <dbReference type="ARBA" id="ARBA00010617"/>
    </source>
</evidence>
<organism evidence="7 8">
    <name type="scientific">Staphylococcus nepalensis</name>
    <dbReference type="NCBI Taxonomy" id="214473"/>
    <lineage>
        <taxon>Bacteria</taxon>
        <taxon>Bacillati</taxon>
        <taxon>Bacillota</taxon>
        <taxon>Bacilli</taxon>
        <taxon>Bacillales</taxon>
        <taxon>Staphylococcaceae</taxon>
        <taxon>Staphylococcus</taxon>
    </lineage>
</organism>
<evidence type="ECO:0000313" key="8">
    <source>
        <dbReference type="Proteomes" id="UP000254412"/>
    </source>
</evidence>
<dbReference type="PANTHER" id="PTHR24302:SF15">
    <property type="entry name" value="FATTY-ACID PEROXYGENASE"/>
    <property type="match status" value="1"/>
</dbReference>
<feature type="binding site" description="axial binding residue" evidence="6">
    <location>
        <position position="151"/>
    </location>
    <ligand>
        <name>heme</name>
        <dbReference type="ChEBI" id="CHEBI:30413"/>
    </ligand>
    <ligandPart>
        <name>Fe</name>
        <dbReference type="ChEBI" id="CHEBI:18248"/>
    </ligandPart>
</feature>
<dbReference type="InterPro" id="IPR001128">
    <property type="entry name" value="Cyt_P450"/>
</dbReference>
<comment type="cofactor">
    <cofactor evidence="6">
        <name>heme</name>
        <dbReference type="ChEBI" id="CHEBI:30413"/>
    </cofactor>
</comment>
<evidence type="ECO:0000256" key="2">
    <source>
        <dbReference type="ARBA" id="ARBA00022617"/>
    </source>
</evidence>
<keyword evidence="7" id="KW-0575">Peroxidase</keyword>
<dbReference type="EC" id="1.14.-.-" evidence="7"/>
<gene>
    <name evidence="7" type="primary">cypC_2</name>
    <name evidence="7" type="ORF">NCTC13834_01542</name>
</gene>
<reference evidence="7 8" key="1">
    <citation type="submission" date="2018-06" db="EMBL/GenBank/DDBJ databases">
        <authorList>
            <consortium name="Pathogen Informatics"/>
            <person name="Doyle S."/>
        </authorList>
    </citation>
    <scope>NUCLEOTIDE SEQUENCE [LARGE SCALE GENOMIC DNA]</scope>
    <source>
        <strain evidence="7 8">NCTC13834</strain>
    </source>
</reference>
<keyword evidence="5 6" id="KW-0408">Iron</keyword>
<name>A0A380GL60_9STAP</name>
<dbReference type="Gene3D" id="1.10.630.10">
    <property type="entry name" value="Cytochrome P450"/>
    <property type="match status" value="1"/>
</dbReference>